<comment type="caution">
    <text evidence="2">The sequence shown here is derived from an EMBL/GenBank/DDBJ whole genome shotgun (WGS) entry which is preliminary data.</text>
</comment>
<keyword evidence="1" id="KW-1133">Transmembrane helix</keyword>
<keyword evidence="1" id="KW-0472">Membrane</keyword>
<evidence type="ECO:0000256" key="1">
    <source>
        <dbReference type="SAM" id="Phobius"/>
    </source>
</evidence>
<dbReference type="RefSeq" id="WP_167224540.1">
    <property type="nucleotide sequence ID" value="NZ_JAAQPH010000007.1"/>
</dbReference>
<dbReference type="EMBL" id="JAAQPH010000007">
    <property type="protein sequence ID" value="NIA69204.1"/>
    <property type="molecule type" value="Genomic_DNA"/>
</dbReference>
<protein>
    <submittedName>
        <fullName evidence="2">Tripartite tricarboxylate transporter TctB family protein</fullName>
    </submittedName>
</protein>
<feature type="transmembrane region" description="Helical" evidence="1">
    <location>
        <begin position="98"/>
        <end position="122"/>
    </location>
</feature>
<proteinExistence type="predicted"/>
<dbReference type="AlphaFoldDB" id="A0A967EXG4"/>
<feature type="transmembrane region" description="Helical" evidence="1">
    <location>
        <begin position="12"/>
        <end position="31"/>
    </location>
</feature>
<gene>
    <name evidence="2" type="ORF">HBA54_11445</name>
</gene>
<evidence type="ECO:0000313" key="3">
    <source>
        <dbReference type="Proteomes" id="UP000761264"/>
    </source>
</evidence>
<sequence length="168" mass="17946">MASTQESGGKRQIGGELIIPALALGFTLYYISTVINSPWSAQLNAFLVGSVLILLVLVFFGLALREVLLGRATLGVSGLLAPYDILARRLGFMAISLGYLVVIHWLGFTLTTFVFLAASMLLLGGGRRPVLCVSAAAVMATVAFGVFVLLFEKRFPKGPIEQLVQALT</sequence>
<evidence type="ECO:0000313" key="2">
    <source>
        <dbReference type="EMBL" id="NIA69204.1"/>
    </source>
</evidence>
<accession>A0A967EXG4</accession>
<organism evidence="2 3">
    <name type="scientific">Pelagibius litoralis</name>
    <dbReference type="NCBI Taxonomy" id="374515"/>
    <lineage>
        <taxon>Bacteria</taxon>
        <taxon>Pseudomonadati</taxon>
        <taxon>Pseudomonadota</taxon>
        <taxon>Alphaproteobacteria</taxon>
        <taxon>Rhodospirillales</taxon>
        <taxon>Rhodovibrionaceae</taxon>
        <taxon>Pelagibius</taxon>
    </lineage>
</organism>
<keyword evidence="3" id="KW-1185">Reference proteome</keyword>
<feature type="transmembrane region" description="Helical" evidence="1">
    <location>
        <begin position="68"/>
        <end position="86"/>
    </location>
</feature>
<reference evidence="2" key="1">
    <citation type="submission" date="2020-03" db="EMBL/GenBank/DDBJ databases">
        <title>Genome of Pelagibius litoralis DSM 21314T.</title>
        <authorList>
            <person name="Wang G."/>
        </authorList>
    </citation>
    <scope>NUCLEOTIDE SEQUENCE</scope>
    <source>
        <strain evidence="2">DSM 21314</strain>
    </source>
</reference>
<keyword evidence="1" id="KW-0812">Transmembrane</keyword>
<name>A0A967EXG4_9PROT</name>
<feature type="transmembrane region" description="Helical" evidence="1">
    <location>
        <begin position="128"/>
        <end position="151"/>
    </location>
</feature>
<dbReference type="Proteomes" id="UP000761264">
    <property type="component" value="Unassembled WGS sequence"/>
</dbReference>
<feature type="transmembrane region" description="Helical" evidence="1">
    <location>
        <begin position="43"/>
        <end position="62"/>
    </location>
</feature>